<dbReference type="Proteomes" id="UP000256970">
    <property type="component" value="Unassembled WGS sequence"/>
</dbReference>
<dbReference type="PANTHER" id="PTHR14499">
    <property type="entry name" value="POTASSIUM CHANNEL TETRAMERIZATION DOMAIN-CONTAINING"/>
    <property type="match status" value="1"/>
</dbReference>
<dbReference type="InterPro" id="IPR011333">
    <property type="entry name" value="SKP1/BTB/POZ_sf"/>
</dbReference>
<dbReference type="STRING" id="3088.A0A383VGP7"/>
<dbReference type="SMART" id="SM00225">
    <property type="entry name" value="BTB"/>
    <property type="match status" value="1"/>
</dbReference>
<sequence length="289" mass="30269">MAEEERSVSPSLAVKRSQQRPRQAAEAAAIAASGAGGSSSSSSTHQAANHAASGNRLGPAGNSANNPGAATAAAAAAAATTLLLQQRQPQSQQGQSSGRASPDSRGSSGLSPAVALFQGGVASMQALLDTLLASAQAEQQQLEAARQQLEADRAAFEQETAAVQAVFTDSDQVLLNVGGTRFTTTVSTLRSAPSPSLFAAMFSGRHAVVRGPDGAVFIDRDGRHFGDVLNYLRTQQLAYPHDGSDFKYLLELRAEAEYYGLLGLTRLIDRYPWGLTRVVRGLLRSTEDT</sequence>
<gene>
    <name evidence="5" type="ORF">BQ4739_LOCUS4506</name>
</gene>
<dbReference type="EMBL" id="FNXT01000362">
    <property type="protein sequence ID" value="SZX63969.1"/>
    <property type="molecule type" value="Genomic_DNA"/>
</dbReference>
<evidence type="ECO:0000313" key="5">
    <source>
        <dbReference type="EMBL" id="SZX63969.1"/>
    </source>
</evidence>
<feature type="coiled-coil region" evidence="2">
    <location>
        <begin position="128"/>
        <end position="159"/>
    </location>
</feature>
<dbReference type="PANTHER" id="PTHR14499:SF136">
    <property type="entry name" value="GH08630P"/>
    <property type="match status" value="1"/>
</dbReference>
<organism evidence="5 6">
    <name type="scientific">Tetradesmus obliquus</name>
    <name type="common">Green alga</name>
    <name type="synonym">Acutodesmus obliquus</name>
    <dbReference type="NCBI Taxonomy" id="3088"/>
    <lineage>
        <taxon>Eukaryota</taxon>
        <taxon>Viridiplantae</taxon>
        <taxon>Chlorophyta</taxon>
        <taxon>core chlorophytes</taxon>
        <taxon>Chlorophyceae</taxon>
        <taxon>CS clade</taxon>
        <taxon>Sphaeropleales</taxon>
        <taxon>Scenedesmaceae</taxon>
        <taxon>Tetradesmus</taxon>
    </lineage>
</organism>
<dbReference type="Gene3D" id="3.30.710.10">
    <property type="entry name" value="Potassium Channel Kv1.1, Chain A"/>
    <property type="match status" value="1"/>
</dbReference>
<accession>A0A383VGP7</accession>
<evidence type="ECO:0000256" key="1">
    <source>
        <dbReference type="ARBA" id="ARBA00004906"/>
    </source>
</evidence>
<keyword evidence="6" id="KW-1185">Reference proteome</keyword>
<feature type="region of interest" description="Disordered" evidence="3">
    <location>
        <begin position="85"/>
        <end position="112"/>
    </location>
</feature>
<dbReference type="GO" id="GO:0051260">
    <property type="term" value="P:protein homooligomerization"/>
    <property type="evidence" value="ECO:0007669"/>
    <property type="project" value="InterPro"/>
</dbReference>
<feature type="compositionally biased region" description="Low complexity" evidence="3">
    <location>
        <begin position="85"/>
        <end position="101"/>
    </location>
</feature>
<feature type="region of interest" description="Disordered" evidence="3">
    <location>
        <begin position="1"/>
        <end position="68"/>
    </location>
</feature>
<dbReference type="InterPro" id="IPR003131">
    <property type="entry name" value="T1-type_BTB"/>
</dbReference>
<feature type="compositionally biased region" description="Low complexity" evidence="3">
    <location>
        <begin position="24"/>
        <end position="68"/>
    </location>
</feature>
<dbReference type="Pfam" id="PF02214">
    <property type="entry name" value="BTB_2"/>
    <property type="match status" value="1"/>
</dbReference>
<protein>
    <recommendedName>
        <fullName evidence="4">BTB domain-containing protein</fullName>
    </recommendedName>
</protein>
<dbReference type="InterPro" id="IPR000210">
    <property type="entry name" value="BTB/POZ_dom"/>
</dbReference>
<dbReference type="SUPFAM" id="SSF54695">
    <property type="entry name" value="POZ domain"/>
    <property type="match status" value="1"/>
</dbReference>
<name>A0A383VGP7_TETOB</name>
<evidence type="ECO:0000313" key="6">
    <source>
        <dbReference type="Proteomes" id="UP000256970"/>
    </source>
</evidence>
<evidence type="ECO:0000256" key="3">
    <source>
        <dbReference type="SAM" id="MobiDB-lite"/>
    </source>
</evidence>
<feature type="non-terminal residue" evidence="5">
    <location>
        <position position="289"/>
    </location>
</feature>
<reference evidence="5 6" key="1">
    <citation type="submission" date="2016-10" db="EMBL/GenBank/DDBJ databases">
        <authorList>
            <person name="Cai Z."/>
        </authorList>
    </citation>
    <scope>NUCLEOTIDE SEQUENCE [LARGE SCALE GENOMIC DNA]</scope>
</reference>
<keyword evidence="2" id="KW-0175">Coiled coil</keyword>
<comment type="pathway">
    <text evidence="1">Protein modification; protein ubiquitination.</text>
</comment>
<proteinExistence type="predicted"/>
<feature type="domain" description="BTB" evidence="4">
    <location>
        <begin position="171"/>
        <end position="276"/>
    </location>
</feature>
<evidence type="ECO:0000256" key="2">
    <source>
        <dbReference type="SAM" id="Coils"/>
    </source>
</evidence>
<evidence type="ECO:0000259" key="4">
    <source>
        <dbReference type="SMART" id="SM00225"/>
    </source>
</evidence>
<dbReference type="AlphaFoldDB" id="A0A383VGP7"/>